<dbReference type="SMART" id="SM00028">
    <property type="entry name" value="TPR"/>
    <property type="match status" value="3"/>
</dbReference>
<dbReference type="SUPFAM" id="SSF50891">
    <property type="entry name" value="Cyclophilin-like"/>
    <property type="match status" value="1"/>
</dbReference>
<evidence type="ECO:0000313" key="5">
    <source>
        <dbReference type="Proteomes" id="UP000837857"/>
    </source>
</evidence>
<evidence type="ECO:0000256" key="1">
    <source>
        <dbReference type="ARBA" id="ARBA00000971"/>
    </source>
</evidence>
<dbReference type="Proteomes" id="UP000837857">
    <property type="component" value="Chromosome 22"/>
</dbReference>
<organism evidence="4 5">
    <name type="scientific">Iphiclides podalirius</name>
    <name type="common">scarce swallowtail</name>
    <dbReference type="NCBI Taxonomy" id="110791"/>
    <lineage>
        <taxon>Eukaryota</taxon>
        <taxon>Metazoa</taxon>
        <taxon>Ecdysozoa</taxon>
        <taxon>Arthropoda</taxon>
        <taxon>Hexapoda</taxon>
        <taxon>Insecta</taxon>
        <taxon>Pterygota</taxon>
        <taxon>Neoptera</taxon>
        <taxon>Endopterygota</taxon>
        <taxon>Lepidoptera</taxon>
        <taxon>Glossata</taxon>
        <taxon>Ditrysia</taxon>
        <taxon>Papilionoidea</taxon>
        <taxon>Papilionidae</taxon>
        <taxon>Papilioninae</taxon>
        <taxon>Iphiclides</taxon>
    </lineage>
</organism>
<dbReference type="InterPro" id="IPR002130">
    <property type="entry name" value="Cyclophilin-type_PPIase_dom"/>
</dbReference>
<keyword evidence="2" id="KW-0802">TPR repeat</keyword>
<gene>
    <name evidence="4" type="ORF">IPOD504_LOCUS9212</name>
</gene>
<dbReference type="PRINTS" id="PR00153">
    <property type="entry name" value="CSAPPISMRASE"/>
</dbReference>
<protein>
    <recommendedName>
        <fullName evidence="3">PPIase cyclophilin-type domain-containing protein</fullName>
    </recommendedName>
</protein>
<dbReference type="PANTHER" id="PTHR11071">
    <property type="entry name" value="PEPTIDYL-PROLYL CIS-TRANS ISOMERASE"/>
    <property type="match status" value="1"/>
</dbReference>
<dbReference type="InterPro" id="IPR011990">
    <property type="entry name" value="TPR-like_helical_dom_sf"/>
</dbReference>
<feature type="domain" description="PPIase cyclophilin-type" evidence="3">
    <location>
        <begin position="17"/>
        <end position="180"/>
    </location>
</feature>
<dbReference type="Gene3D" id="1.25.40.10">
    <property type="entry name" value="Tetratricopeptide repeat domain"/>
    <property type="match status" value="1"/>
</dbReference>
<proteinExistence type="predicted"/>
<evidence type="ECO:0000256" key="2">
    <source>
        <dbReference type="PROSITE-ProRule" id="PRU00339"/>
    </source>
</evidence>
<dbReference type="EMBL" id="OW152834">
    <property type="protein sequence ID" value="CAH2055922.1"/>
    <property type="molecule type" value="Genomic_DNA"/>
</dbReference>
<dbReference type="PROSITE" id="PS50005">
    <property type="entry name" value="TPR"/>
    <property type="match status" value="1"/>
</dbReference>
<feature type="repeat" description="TPR" evidence="2">
    <location>
        <begin position="303"/>
        <end position="336"/>
    </location>
</feature>
<dbReference type="Gene3D" id="2.40.100.10">
    <property type="entry name" value="Cyclophilin-like"/>
    <property type="match status" value="1"/>
</dbReference>
<dbReference type="SUPFAM" id="SSF48452">
    <property type="entry name" value="TPR-like"/>
    <property type="match status" value="1"/>
</dbReference>
<dbReference type="PROSITE" id="PS50072">
    <property type="entry name" value="CSA_PPIASE_2"/>
    <property type="match status" value="1"/>
</dbReference>
<name>A0ABN8IEV4_9NEOP</name>
<feature type="non-terminal residue" evidence="4">
    <location>
        <position position="1"/>
    </location>
</feature>
<accession>A0ABN8IEV4</accession>
<dbReference type="PANTHER" id="PTHR11071:SF561">
    <property type="entry name" value="PEPTIDYL-PROLYL CIS-TRANS ISOMERASE D-RELATED"/>
    <property type="match status" value="1"/>
</dbReference>
<dbReference type="InterPro" id="IPR019734">
    <property type="entry name" value="TPR_rpt"/>
</dbReference>
<dbReference type="Pfam" id="PF00160">
    <property type="entry name" value="Pro_isomerase"/>
    <property type="match status" value="1"/>
</dbReference>
<comment type="catalytic activity">
    <reaction evidence="1">
        <text>[protein]-peptidylproline (omega=180) = [protein]-peptidylproline (omega=0)</text>
        <dbReference type="Rhea" id="RHEA:16237"/>
        <dbReference type="Rhea" id="RHEA-COMP:10747"/>
        <dbReference type="Rhea" id="RHEA-COMP:10748"/>
        <dbReference type="ChEBI" id="CHEBI:83833"/>
        <dbReference type="ChEBI" id="CHEBI:83834"/>
        <dbReference type="EC" id="5.2.1.8"/>
    </reaction>
</comment>
<keyword evidence="5" id="KW-1185">Reference proteome</keyword>
<sequence length="378" mass="41971">MIARSQRKPQQRNPFVFLDIAIDGEQAGRIVVELRADIVPKTAENFRALCTGEKGIGVNGKPLHYKGVRFHKAVSQFMVQGGDIINGDGTGGESIYGPTFEDENFKLEHEAGVLSMANQGRPHTNGSQFCLTSVPCPQLDGRNVAFGRIRAGLGLLAEIQSCADEDGRPTVECLIENCGELEDPDNWDVCCRDGTSDRLPEYPEDYHCDGISVEEWISGVSGVKSSGNAYFGRARYKTAARKYLKCLRYLSHLSHSMPSVYREIATYTHQCNLNLAACYTKLGDYRACVKYCTQVLHADAGNEKALYRRGQANFALKNYESALSDLKQVSALSPGNRAAQKLLEEVRATNRSYNETQKQRLSKFFREQKEEGVAVGHH</sequence>
<dbReference type="InterPro" id="IPR029000">
    <property type="entry name" value="Cyclophilin-like_dom_sf"/>
</dbReference>
<evidence type="ECO:0000259" key="3">
    <source>
        <dbReference type="PROSITE" id="PS50072"/>
    </source>
</evidence>
<reference evidence="4" key="1">
    <citation type="submission" date="2022-03" db="EMBL/GenBank/DDBJ databases">
        <authorList>
            <person name="Martin H S."/>
        </authorList>
    </citation>
    <scope>NUCLEOTIDE SEQUENCE</scope>
</reference>
<dbReference type="Pfam" id="PF13181">
    <property type="entry name" value="TPR_8"/>
    <property type="match status" value="2"/>
</dbReference>
<evidence type="ECO:0000313" key="4">
    <source>
        <dbReference type="EMBL" id="CAH2055922.1"/>
    </source>
</evidence>